<dbReference type="RefSeq" id="WP_021985647.1">
    <property type="nucleotide sequence ID" value="NZ_CP060632.1"/>
</dbReference>
<dbReference type="Pfam" id="PF14501">
    <property type="entry name" value="HATPase_c_5"/>
    <property type="match status" value="1"/>
</dbReference>
<dbReference type="InterPro" id="IPR032834">
    <property type="entry name" value="NatK-like_C"/>
</dbReference>
<accession>A0A7G9FP65</accession>
<keyword evidence="1" id="KW-0472">Membrane</keyword>
<keyword evidence="3" id="KW-0808">Transferase</keyword>
<dbReference type="InterPro" id="IPR036890">
    <property type="entry name" value="HATPase_C_sf"/>
</dbReference>
<dbReference type="GO" id="GO:0042802">
    <property type="term" value="F:identical protein binding"/>
    <property type="evidence" value="ECO:0007669"/>
    <property type="project" value="TreeGrafter"/>
</dbReference>
<dbReference type="PANTHER" id="PTHR40448:SF1">
    <property type="entry name" value="TWO-COMPONENT SENSOR HISTIDINE KINASE"/>
    <property type="match status" value="1"/>
</dbReference>
<dbReference type="Proteomes" id="UP000515819">
    <property type="component" value="Chromosome"/>
</dbReference>
<feature type="transmembrane region" description="Helical" evidence="1">
    <location>
        <begin position="7"/>
        <end position="27"/>
    </location>
</feature>
<sequence>MQFLKRLVVALACALTLGLACLLALLIQNPETEEHEHTWIIIFLVVLLLAGILIASCLYAIFKSQHYTEENEILNKQLDHEGTMYSRTSELYERTRRLNHDLKSYLLIILGYLENAEYEQARLHLVEILDRQLKMNLIHYESSGEINAVLNDKLSYAEQHAITLDMHISGEVPREDSMNVAILLSNLLDNAMEAAEKAELRKVQLEMYEEKGMYYIDIINTVNASVLHHNPKLQSTKKDKQQHGIGLKSVRHIVKQLEGSLQMFEEDDAFHSCVSFPMQKG</sequence>
<protein>
    <submittedName>
        <fullName evidence="3">Sensor histidine kinase</fullName>
    </submittedName>
</protein>
<evidence type="ECO:0000313" key="3">
    <source>
        <dbReference type="EMBL" id="QNM00347.1"/>
    </source>
</evidence>
<proteinExistence type="predicted"/>
<reference evidence="3 4" key="1">
    <citation type="submission" date="2020-08" db="EMBL/GenBank/DDBJ databases">
        <authorList>
            <person name="Liu C."/>
            <person name="Sun Q."/>
        </authorList>
    </citation>
    <scope>NUCLEOTIDE SEQUENCE [LARGE SCALE GENOMIC DNA]</scope>
    <source>
        <strain evidence="3 4">NSJ-4</strain>
    </source>
</reference>
<name>A0A7G9FP65_9FIRM</name>
<gene>
    <name evidence="3" type="ORF">H9Q76_03400</name>
</gene>
<dbReference type="PANTHER" id="PTHR40448">
    <property type="entry name" value="TWO-COMPONENT SENSOR HISTIDINE KINASE"/>
    <property type="match status" value="1"/>
</dbReference>
<dbReference type="AlphaFoldDB" id="A0A7G9FP65"/>
<dbReference type="GO" id="GO:0016301">
    <property type="term" value="F:kinase activity"/>
    <property type="evidence" value="ECO:0007669"/>
    <property type="project" value="UniProtKB-KW"/>
</dbReference>
<dbReference type="KEGG" id="wcp:H9Q76_03400"/>
<dbReference type="EMBL" id="CP060632">
    <property type="protein sequence ID" value="QNM00347.1"/>
    <property type="molecule type" value="Genomic_DNA"/>
</dbReference>
<dbReference type="PROSITE" id="PS51257">
    <property type="entry name" value="PROKAR_LIPOPROTEIN"/>
    <property type="match status" value="1"/>
</dbReference>
<keyword evidence="1" id="KW-1133">Transmembrane helix</keyword>
<dbReference type="CDD" id="cd16935">
    <property type="entry name" value="HATPase_AgrC-ComD-like"/>
    <property type="match status" value="1"/>
</dbReference>
<keyword evidence="3" id="KW-0418">Kinase</keyword>
<keyword evidence="1" id="KW-0812">Transmembrane</keyword>
<evidence type="ECO:0000259" key="2">
    <source>
        <dbReference type="Pfam" id="PF14501"/>
    </source>
</evidence>
<feature type="transmembrane region" description="Helical" evidence="1">
    <location>
        <begin position="39"/>
        <end position="62"/>
    </location>
</feature>
<feature type="domain" description="Sensor histidine kinase NatK-like C-terminal" evidence="2">
    <location>
        <begin position="179"/>
        <end position="276"/>
    </location>
</feature>
<dbReference type="Gene3D" id="3.30.565.10">
    <property type="entry name" value="Histidine kinase-like ATPase, C-terminal domain"/>
    <property type="match status" value="1"/>
</dbReference>
<organism evidence="3 4">
    <name type="scientific">Wujia chipingensis</name>
    <dbReference type="NCBI Taxonomy" id="2763670"/>
    <lineage>
        <taxon>Bacteria</taxon>
        <taxon>Bacillati</taxon>
        <taxon>Bacillota</taxon>
        <taxon>Clostridia</taxon>
        <taxon>Lachnospirales</taxon>
        <taxon>Lachnospiraceae</taxon>
        <taxon>Wujia</taxon>
    </lineage>
</organism>
<evidence type="ECO:0000313" key="4">
    <source>
        <dbReference type="Proteomes" id="UP000515819"/>
    </source>
</evidence>
<dbReference type="SUPFAM" id="SSF55874">
    <property type="entry name" value="ATPase domain of HSP90 chaperone/DNA topoisomerase II/histidine kinase"/>
    <property type="match status" value="1"/>
</dbReference>
<evidence type="ECO:0000256" key="1">
    <source>
        <dbReference type="SAM" id="Phobius"/>
    </source>
</evidence>
<keyword evidence="4" id="KW-1185">Reference proteome</keyword>